<dbReference type="GO" id="GO:0020037">
    <property type="term" value="F:heme binding"/>
    <property type="evidence" value="ECO:0007669"/>
    <property type="project" value="InterPro"/>
</dbReference>
<dbReference type="PANTHER" id="PTHR24305:SF166">
    <property type="entry name" value="CYTOCHROME P450 12A4, MITOCHONDRIAL-RELATED"/>
    <property type="match status" value="1"/>
</dbReference>
<proteinExistence type="inferred from homology"/>
<dbReference type="PRINTS" id="PR00465">
    <property type="entry name" value="EP450IV"/>
</dbReference>
<feature type="binding site" description="axial binding residue" evidence="5">
    <location>
        <position position="271"/>
    </location>
    <ligand>
        <name>heme</name>
        <dbReference type="ChEBI" id="CHEBI:30413"/>
    </ligand>
    <ligandPart>
        <name>Fe</name>
        <dbReference type="ChEBI" id="CHEBI:18248"/>
    </ligandPart>
</feature>
<evidence type="ECO:0000256" key="3">
    <source>
        <dbReference type="ARBA" id="ARBA00022723"/>
    </source>
</evidence>
<keyword evidence="8" id="KW-1185">Reference proteome</keyword>
<dbReference type="EMBL" id="NAJQ01000936">
    <property type="protein sequence ID" value="TKA63511.1"/>
    <property type="molecule type" value="Genomic_DNA"/>
</dbReference>
<dbReference type="PROSITE" id="PS00086">
    <property type="entry name" value="CYTOCHROME_P450"/>
    <property type="match status" value="1"/>
</dbReference>
<dbReference type="AlphaFoldDB" id="A0A4U0WKU1"/>
<accession>A0A4U0WKU1</accession>
<dbReference type="Gene3D" id="1.10.630.10">
    <property type="entry name" value="Cytochrome P450"/>
    <property type="match status" value="1"/>
</dbReference>
<dbReference type="GO" id="GO:0004497">
    <property type="term" value="F:monooxygenase activity"/>
    <property type="evidence" value="ECO:0007669"/>
    <property type="project" value="UniProtKB-KW"/>
</dbReference>
<dbReference type="OrthoDB" id="1470350at2759"/>
<dbReference type="InterPro" id="IPR017972">
    <property type="entry name" value="Cyt_P450_CS"/>
</dbReference>
<sequence>MGRELFQGYQILKEYQFWPQEIPTFAEWATKWNLFGFVGPSGVQEAGAVIEELVLRMQDNAEMAIEAAKREESLIETEDQPIVYAQLRDSLLKDQASKKDKNWCVHNSIEGLRLGMASEMMDHVVAGFDTSSITLLFLTWELSLPSNKRWQDKLGFEIASLGGSLDPRPIDQLPILHAILLETLRLHAPVPGNQPRITPSGTHTTLGPSTHTFAVPPDVRVQAQAWSLHRNSSVFPDPERWNPGRWLESTPEQLEEMQRWFWAFGSGGRMCIANNFAMLVMKAIMVAIWREFRTRAVDVAALSGNSTLLQLVGTCTTGIEINLSFNKQGVWKCCPSMSGL</sequence>
<dbReference type="PANTHER" id="PTHR24305">
    <property type="entry name" value="CYTOCHROME P450"/>
    <property type="match status" value="1"/>
</dbReference>
<evidence type="ECO:0000313" key="7">
    <source>
        <dbReference type="EMBL" id="TKA63511.1"/>
    </source>
</evidence>
<dbReference type="Proteomes" id="UP000309340">
    <property type="component" value="Unassembled WGS sequence"/>
</dbReference>
<evidence type="ECO:0000256" key="2">
    <source>
        <dbReference type="ARBA" id="ARBA00010617"/>
    </source>
</evidence>
<evidence type="ECO:0000256" key="1">
    <source>
        <dbReference type="ARBA" id="ARBA00001971"/>
    </source>
</evidence>
<dbReference type="STRING" id="329884.A0A4U0WKU1"/>
<keyword evidence="6" id="KW-0503">Monooxygenase</keyword>
<name>A0A4U0WKU1_9PEZI</name>
<keyword evidence="6" id="KW-0560">Oxidoreductase</keyword>
<reference evidence="7 8" key="1">
    <citation type="submission" date="2017-03" db="EMBL/GenBank/DDBJ databases">
        <title>Genomes of endolithic fungi from Antarctica.</title>
        <authorList>
            <person name="Coleine C."/>
            <person name="Masonjones S."/>
            <person name="Stajich J.E."/>
        </authorList>
    </citation>
    <scope>NUCLEOTIDE SEQUENCE [LARGE SCALE GENOMIC DNA]</scope>
    <source>
        <strain evidence="7 8">CCFEE 5184</strain>
    </source>
</reference>
<dbReference type="PRINTS" id="PR00385">
    <property type="entry name" value="P450"/>
</dbReference>
<evidence type="ECO:0000256" key="5">
    <source>
        <dbReference type="PIRSR" id="PIRSR602403-1"/>
    </source>
</evidence>
<dbReference type="InterPro" id="IPR050121">
    <property type="entry name" value="Cytochrome_P450_monoxygenase"/>
</dbReference>
<evidence type="ECO:0000256" key="4">
    <source>
        <dbReference type="ARBA" id="ARBA00023004"/>
    </source>
</evidence>
<evidence type="ECO:0000256" key="6">
    <source>
        <dbReference type="RuleBase" id="RU000461"/>
    </source>
</evidence>
<dbReference type="InterPro" id="IPR036396">
    <property type="entry name" value="Cyt_P450_sf"/>
</dbReference>
<dbReference type="GO" id="GO:0005506">
    <property type="term" value="F:iron ion binding"/>
    <property type="evidence" value="ECO:0007669"/>
    <property type="project" value="InterPro"/>
</dbReference>
<dbReference type="Pfam" id="PF00067">
    <property type="entry name" value="p450"/>
    <property type="match status" value="1"/>
</dbReference>
<protein>
    <recommendedName>
        <fullName evidence="9">Cytochrome P450</fullName>
    </recommendedName>
</protein>
<comment type="similarity">
    <text evidence="2 6">Belongs to the cytochrome P450 family.</text>
</comment>
<dbReference type="InterPro" id="IPR002403">
    <property type="entry name" value="Cyt_P450_E_grp-IV"/>
</dbReference>
<evidence type="ECO:0008006" key="9">
    <source>
        <dbReference type="Google" id="ProtNLM"/>
    </source>
</evidence>
<keyword evidence="4 5" id="KW-0408">Iron</keyword>
<keyword evidence="3 5" id="KW-0479">Metal-binding</keyword>
<dbReference type="SUPFAM" id="SSF48264">
    <property type="entry name" value="Cytochrome P450"/>
    <property type="match status" value="1"/>
</dbReference>
<comment type="caution">
    <text evidence="7">The sequence shown here is derived from an EMBL/GenBank/DDBJ whole genome shotgun (WGS) entry which is preliminary data.</text>
</comment>
<comment type="cofactor">
    <cofactor evidence="1 5">
        <name>heme</name>
        <dbReference type="ChEBI" id="CHEBI:30413"/>
    </cofactor>
</comment>
<gene>
    <name evidence="7" type="ORF">B0A55_12702</name>
</gene>
<keyword evidence="5 6" id="KW-0349">Heme</keyword>
<dbReference type="GO" id="GO:0016705">
    <property type="term" value="F:oxidoreductase activity, acting on paired donors, with incorporation or reduction of molecular oxygen"/>
    <property type="evidence" value="ECO:0007669"/>
    <property type="project" value="InterPro"/>
</dbReference>
<dbReference type="InterPro" id="IPR001128">
    <property type="entry name" value="Cyt_P450"/>
</dbReference>
<organism evidence="7 8">
    <name type="scientific">Friedmanniomyces simplex</name>
    <dbReference type="NCBI Taxonomy" id="329884"/>
    <lineage>
        <taxon>Eukaryota</taxon>
        <taxon>Fungi</taxon>
        <taxon>Dikarya</taxon>
        <taxon>Ascomycota</taxon>
        <taxon>Pezizomycotina</taxon>
        <taxon>Dothideomycetes</taxon>
        <taxon>Dothideomycetidae</taxon>
        <taxon>Mycosphaerellales</taxon>
        <taxon>Teratosphaeriaceae</taxon>
        <taxon>Friedmanniomyces</taxon>
    </lineage>
</organism>
<evidence type="ECO:0000313" key="8">
    <source>
        <dbReference type="Proteomes" id="UP000309340"/>
    </source>
</evidence>